<dbReference type="SMART" id="SM00487">
    <property type="entry name" value="DEXDc"/>
    <property type="match status" value="1"/>
</dbReference>
<gene>
    <name evidence="2" type="ORF">JL111_20320</name>
</gene>
<dbReference type="SUPFAM" id="SSF52980">
    <property type="entry name" value="Restriction endonuclease-like"/>
    <property type="match status" value="1"/>
</dbReference>
<dbReference type="SMART" id="SM00490">
    <property type="entry name" value="HELICc"/>
    <property type="match status" value="1"/>
</dbReference>
<dbReference type="Pfam" id="PF04851">
    <property type="entry name" value="ResIII"/>
    <property type="match status" value="1"/>
</dbReference>
<dbReference type="InterPro" id="IPR029063">
    <property type="entry name" value="SAM-dependent_MTases_sf"/>
</dbReference>
<organism evidence="2 3">
    <name type="scientific">Paracoccus aerius</name>
    <dbReference type="NCBI Taxonomy" id="1915382"/>
    <lineage>
        <taxon>Bacteria</taxon>
        <taxon>Pseudomonadati</taxon>
        <taxon>Pseudomonadota</taxon>
        <taxon>Alphaproteobacteria</taxon>
        <taxon>Rhodobacterales</taxon>
        <taxon>Paracoccaceae</taxon>
        <taxon>Paracoccus</taxon>
    </lineage>
</organism>
<sequence>MTSSIDALLDSYRAAAASEREKGTYYERLCAAFLTHDPLQAEQYEQVWTWVDWAARNGWVGKDVGIDLVAKLRGHEGYAAIQCKFYAAKHKIAKADIDSFISASGKEPFARRVIMDSTEGEWSDNAEAMLIGQVIPVIRIGLVDMRASAIQWGVFAAKQEVALEAKKELRPHQTDAVNAVRKGLTEYSRGKIIMACGTGKTFTALKIAEDLVGADGTVLFLIPSLALMAQTVREWTNDTTTPLRSFAVCSDSQVGRRRVAKDDVAEITTLDLAFPATTDPASLAAGVADPAMGKMTVVFATYQSIQGVSDAQLKHGMGRFDLIICDEAHRTTGATIDGQEESNFVKVHNDAIVGANKRLYMTATPRIYGDAAKSKANDLGVTLATMDNEELFGPTLFYRGFGWAVQEGLLTDYKVVVLTMDEGLVARSVQHRIEDPTSGLVLDDATRILGCYKALTKMDIQADLGADTQPMRRALAFCRDIASSKLVRDEFSDVVNEYLGSEEVKQREADLTRHQLDCEIRHVDGTFNAKTRGELLDWLKAETQDQTCRILTNARCLSEGVDVPALDAIMFLHPRKSQIDVVQSVGRVMRRAPGKRMGYVILPVGIPASKSPEEALNDNEKYRVVWQILNALRAHDERLDATINQMSLGQDVSDKVEIISLDSKELQSVTATVENLPSKTAVKRSGIAGRGQDRDDDDFVIEDDREPEQGSMVLDDFSRAIKAKIVKKCGDREYWDRWAASLRDIALAHITRLEAILSVPGSPARHAFDSFLAEIRDDLNSGITEAEAIEMLAQHIITRPVFDALFEGHAFTEENPVSRAIQGVLETLESAHLEKESRDLDEFYQSVRNKAQGITDPAAKQELVRQLYDNFFGVAFKGTRDKLGIVYTPIEIVDFIIRSVNDVLQDEFGQSLGSKGVHIIDPFTGTGTFITRLLQSGLIQPDELEHKFRYELHANEIVLLAYYIAAINIESVYHGLNGGNYTPFNGILSCSPEIGQ</sequence>
<dbReference type="InterPro" id="IPR027417">
    <property type="entry name" value="P-loop_NTPase"/>
</dbReference>
<keyword evidence="2" id="KW-0347">Helicase</keyword>
<dbReference type="Pfam" id="PF13156">
    <property type="entry name" value="Mrr_cat_2"/>
    <property type="match status" value="1"/>
</dbReference>
<dbReference type="InterPro" id="IPR011335">
    <property type="entry name" value="Restrct_endonuc-II-like"/>
</dbReference>
<protein>
    <submittedName>
        <fullName evidence="2">DEAD/DEAH box helicase</fullName>
    </submittedName>
</protein>
<evidence type="ECO:0000313" key="2">
    <source>
        <dbReference type="EMBL" id="MBL3675805.1"/>
    </source>
</evidence>
<dbReference type="Proteomes" id="UP000644749">
    <property type="component" value="Unassembled WGS sequence"/>
</dbReference>
<evidence type="ECO:0000259" key="1">
    <source>
        <dbReference type="PROSITE" id="PS51192"/>
    </source>
</evidence>
<dbReference type="RefSeq" id="WP_191309638.1">
    <property type="nucleotide sequence ID" value="NZ_BNCL01000006.1"/>
</dbReference>
<dbReference type="InterPro" id="IPR001650">
    <property type="entry name" value="Helicase_C-like"/>
</dbReference>
<dbReference type="EMBL" id="JAESHT010000052">
    <property type="protein sequence ID" value="MBL3675805.1"/>
    <property type="molecule type" value="Genomic_DNA"/>
</dbReference>
<dbReference type="InterPro" id="IPR014001">
    <property type="entry name" value="Helicase_ATP-bd"/>
</dbReference>
<keyword evidence="2" id="KW-0378">Hydrolase</keyword>
<dbReference type="GO" id="GO:0004386">
    <property type="term" value="F:helicase activity"/>
    <property type="evidence" value="ECO:0007669"/>
    <property type="project" value="UniProtKB-KW"/>
</dbReference>
<dbReference type="InterPro" id="IPR053980">
    <property type="entry name" value="ISP_coupler"/>
</dbReference>
<keyword evidence="3" id="KW-1185">Reference proteome</keyword>
<dbReference type="PROSITE" id="PS51192">
    <property type="entry name" value="HELICASE_ATP_BIND_1"/>
    <property type="match status" value="1"/>
</dbReference>
<dbReference type="SUPFAM" id="SSF52540">
    <property type="entry name" value="P-loop containing nucleoside triphosphate hydrolases"/>
    <property type="match status" value="1"/>
</dbReference>
<dbReference type="CDD" id="cd22333">
    <property type="entry name" value="LlaBIII_nuclease-like"/>
    <property type="match status" value="1"/>
</dbReference>
<keyword evidence="2" id="KW-0067">ATP-binding</keyword>
<name>A0ABS1SC37_9RHOB</name>
<dbReference type="PANTHER" id="PTHR47396:SF1">
    <property type="entry name" value="ATP-DEPENDENT HELICASE IRC3-RELATED"/>
    <property type="match status" value="1"/>
</dbReference>
<dbReference type="PANTHER" id="PTHR47396">
    <property type="entry name" value="TYPE I RESTRICTION ENZYME ECOKI R PROTEIN"/>
    <property type="match status" value="1"/>
</dbReference>
<dbReference type="InterPro" id="IPR006935">
    <property type="entry name" value="Helicase/UvrB_N"/>
</dbReference>
<feature type="domain" description="Helicase ATP-binding" evidence="1">
    <location>
        <begin position="181"/>
        <end position="383"/>
    </location>
</feature>
<evidence type="ECO:0000313" key="3">
    <source>
        <dbReference type="Proteomes" id="UP000644749"/>
    </source>
</evidence>
<dbReference type="SUPFAM" id="SSF53335">
    <property type="entry name" value="S-adenosyl-L-methionine-dependent methyltransferases"/>
    <property type="match status" value="1"/>
</dbReference>
<dbReference type="Gene3D" id="3.40.50.300">
    <property type="entry name" value="P-loop containing nucleotide triphosphate hydrolases"/>
    <property type="match status" value="2"/>
</dbReference>
<dbReference type="Pfam" id="PF00271">
    <property type="entry name" value="Helicase_C"/>
    <property type="match status" value="1"/>
</dbReference>
<proteinExistence type="predicted"/>
<dbReference type="InterPro" id="IPR050742">
    <property type="entry name" value="Helicase_Restrict-Modif_Enz"/>
</dbReference>
<dbReference type="InterPro" id="IPR039442">
    <property type="entry name" value="Mrr-like_dom"/>
</dbReference>
<dbReference type="Pfam" id="PF22240">
    <property type="entry name" value="ISP_coupler"/>
    <property type="match status" value="1"/>
</dbReference>
<dbReference type="Gene3D" id="3.40.50.150">
    <property type="entry name" value="Vaccinia Virus protein VP39"/>
    <property type="match status" value="1"/>
</dbReference>
<comment type="caution">
    <text evidence="2">The sequence shown here is derived from an EMBL/GenBank/DDBJ whole genome shotgun (WGS) entry which is preliminary data.</text>
</comment>
<dbReference type="CDD" id="cd18785">
    <property type="entry name" value="SF2_C"/>
    <property type="match status" value="1"/>
</dbReference>
<reference evidence="2 3" key="1">
    <citation type="submission" date="2021-01" db="EMBL/GenBank/DDBJ databases">
        <title>011410 draft genome.</title>
        <authorList>
            <person name="Lang L."/>
        </authorList>
    </citation>
    <scope>NUCLEOTIDE SEQUENCE [LARGE SCALE GENOMIC DNA]</scope>
    <source>
        <strain evidence="2 3">KCTC 42845</strain>
    </source>
</reference>
<accession>A0ABS1SC37</accession>
<keyword evidence="2" id="KW-0547">Nucleotide-binding</keyword>